<dbReference type="GO" id="GO:0005634">
    <property type="term" value="C:nucleus"/>
    <property type="evidence" value="ECO:0007669"/>
    <property type="project" value="UniProtKB-SubCell"/>
</dbReference>
<reference evidence="9 10" key="1">
    <citation type="submission" date="2009-11" db="EMBL/GenBank/DDBJ databases">
        <title>Annotation of Allomyces macrogynus ATCC 38327.</title>
        <authorList>
            <consortium name="The Broad Institute Genome Sequencing Platform"/>
            <person name="Russ C."/>
            <person name="Cuomo C."/>
            <person name="Burger G."/>
            <person name="Gray M.W."/>
            <person name="Holland P.W.H."/>
            <person name="King N."/>
            <person name="Lang F.B.F."/>
            <person name="Roger A.J."/>
            <person name="Ruiz-Trillo I."/>
            <person name="Young S.K."/>
            <person name="Zeng Q."/>
            <person name="Gargeya S."/>
            <person name="Fitzgerald M."/>
            <person name="Haas B."/>
            <person name="Abouelleil A."/>
            <person name="Alvarado L."/>
            <person name="Arachchi H.M."/>
            <person name="Berlin A."/>
            <person name="Chapman S.B."/>
            <person name="Gearin G."/>
            <person name="Goldberg J."/>
            <person name="Griggs A."/>
            <person name="Gujja S."/>
            <person name="Hansen M."/>
            <person name="Heiman D."/>
            <person name="Howarth C."/>
            <person name="Larimer J."/>
            <person name="Lui A."/>
            <person name="MacDonald P.J.P."/>
            <person name="McCowen C."/>
            <person name="Montmayeur A."/>
            <person name="Murphy C."/>
            <person name="Neiman D."/>
            <person name="Pearson M."/>
            <person name="Priest M."/>
            <person name="Roberts A."/>
            <person name="Saif S."/>
            <person name="Shea T."/>
            <person name="Sisk P."/>
            <person name="Stolte C."/>
            <person name="Sykes S."/>
            <person name="Wortman J."/>
            <person name="Nusbaum C."/>
            <person name="Birren B."/>
        </authorList>
    </citation>
    <scope>NUCLEOTIDE SEQUENCE [LARGE SCALE GENOMIC DNA]</scope>
    <source>
        <strain evidence="9 10">ATCC 38327</strain>
    </source>
</reference>
<evidence type="ECO:0000259" key="8">
    <source>
        <dbReference type="PROSITE" id="PS00036"/>
    </source>
</evidence>
<sequence length="455" mass="48292">MPRQMSNAEPAPTASTAPPPSSATATLKRRTRSASASPKPPPPTRARARPRRGVPARRTSPIRPLTPVTNAAPGRHSASHMLARFVGRTQTLAPSAARASDSALLPAPEPKIKVEEEMVIKTEPMDALDLTTVANPVPVSAPTETIPATASAVPSPPVTITRPTTIAAALGVGTPAPAPPAVTAPKSLPAPAAATPDPDDHFDPDHFDDDEDHDDDMLVDAPTGHHPSLWPPKHLNTEPFDLDETAAHLTPKERRQLRNKISARNFRQRRKQYLEHLEDQVAALRIDVSHERKHRHWAVERATVLKQKVEELATELAELKGCDAKGIVDQIEAALPKGPPPPPSPKAKPTPPPSVKTVPTAAGAPYPMLAGRATTPNKLGLSKLPTPATGGLPLPPMMPGMYPYLPAPYMLPAPSPALAAYYHHHHFAVAAAAVAQAAQAAQAAAARPEATIRVH</sequence>
<evidence type="ECO:0000256" key="2">
    <source>
        <dbReference type="ARBA" id="ARBA00007163"/>
    </source>
</evidence>
<feature type="compositionally biased region" description="Low complexity" evidence="7">
    <location>
        <begin position="10"/>
        <end position="26"/>
    </location>
</feature>
<dbReference type="PROSITE" id="PS00036">
    <property type="entry name" value="BZIP_BASIC"/>
    <property type="match status" value="1"/>
</dbReference>
<evidence type="ECO:0000256" key="5">
    <source>
        <dbReference type="ARBA" id="ARBA00023163"/>
    </source>
</evidence>
<dbReference type="OrthoDB" id="5571888at2759"/>
<keyword evidence="10" id="KW-1185">Reference proteome</keyword>
<feature type="compositionally biased region" description="Pro residues" evidence="7">
    <location>
        <begin position="337"/>
        <end position="354"/>
    </location>
</feature>
<organism evidence="9 10">
    <name type="scientific">Allomyces macrogynus (strain ATCC 38327)</name>
    <name type="common">Allomyces javanicus var. macrogynus</name>
    <dbReference type="NCBI Taxonomy" id="578462"/>
    <lineage>
        <taxon>Eukaryota</taxon>
        <taxon>Fungi</taxon>
        <taxon>Fungi incertae sedis</taxon>
        <taxon>Blastocladiomycota</taxon>
        <taxon>Blastocladiomycetes</taxon>
        <taxon>Blastocladiales</taxon>
        <taxon>Blastocladiaceae</taxon>
        <taxon>Allomyces</taxon>
    </lineage>
</organism>
<feature type="domain" description="BZIP" evidence="8">
    <location>
        <begin position="254"/>
        <end position="269"/>
    </location>
</feature>
<dbReference type="STRING" id="578462.A0A0L0TC66"/>
<keyword evidence="4" id="KW-0238">DNA-binding</keyword>
<evidence type="ECO:0000256" key="7">
    <source>
        <dbReference type="SAM" id="MobiDB-lite"/>
    </source>
</evidence>
<name>A0A0L0TC66_ALLM3</name>
<keyword evidence="6" id="KW-0539">Nucleus</keyword>
<evidence type="ECO:0000313" key="10">
    <source>
        <dbReference type="Proteomes" id="UP000054350"/>
    </source>
</evidence>
<protein>
    <recommendedName>
        <fullName evidence="8">BZIP domain-containing protein</fullName>
    </recommendedName>
</protein>
<comment type="subcellular location">
    <subcellularLocation>
        <location evidence="1">Nucleus</location>
    </subcellularLocation>
</comment>
<evidence type="ECO:0000256" key="3">
    <source>
        <dbReference type="ARBA" id="ARBA00023015"/>
    </source>
</evidence>
<gene>
    <name evidence="9" type="ORF">AMAG_16788</name>
</gene>
<dbReference type="InterPro" id="IPR046347">
    <property type="entry name" value="bZIP_sf"/>
</dbReference>
<dbReference type="eggNOG" id="ENOG502S357">
    <property type="taxonomic scope" value="Eukaryota"/>
</dbReference>
<feature type="region of interest" description="Disordered" evidence="7">
    <location>
        <begin position="178"/>
        <end position="233"/>
    </location>
</feature>
<keyword evidence="3" id="KW-0805">Transcription regulation</keyword>
<dbReference type="SUPFAM" id="SSF57959">
    <property type="entry name" value="Leucine zipper domain"/>
    <property type="match status" value="1"/>
</dbReference>
<dbReference type="SMART" id="SM00338">
    <property type="entry name" value="BRLZ"/>
    <property type="match status" value="1"/>
</dbReference>
<feature type="region of interest" description="Disordered" evidence="7">
    <location>
        <begin position="1"/>
        <end position="75"/>
    </location>
</feature>
<feature type="compositionally biased region" description="Acidic residues" evidence="7">
    <location>
        <begin position="206"/>
        <end position="218"/>
    </location>
</feature>
<dbReference type="Pfam" id="PF00170">
    <property type="entry name" value="bZIP_1"/>
    <property type="match status" value="1"/>
</dbReference>
<keyword evidence="5" id="KW-0804">Transcription</keyword>
<evidence type="ECO:0000256" key="4">
    <source>
        <dbReference type="ARBA" id="ARBA00023125"/>
    </source>
</evidence>
<dbReference type="GO" id="GO:0003700">
    <property type="term" value="F:DNA-binding transcription factor activity"/>
    <property type="evidence" value="ECO:0007669"/>
    <property type="project" value="InterPro"/>
</dbReference>
<evidence type="ECO:0000256" key="6">
    <source>
        <dbReference type="ARBA" id="ARBA00023242"/>
    </source>
</evidence>
<reference evidence="10" key="2">
    <citation type="submission" date="2009-11" db="EMBL/GenBank/DDBJ databases">
        <title>The Genome Sequence of Allomyces macrogynus strain ATCC 38327.</title>
        <authorList>
            <consortium name="The Broad Institute Genome Sequencing Platform"/>
            <person name="Russ C."/>
            <person name="Cuomo C."/>
            <person name="Shea T."/>
            <person name="Young S.K."/>
            <person name="Zeng Q."/>
            <person name="Koehrsen M."/>
            <person name="Haas B."/>
            <person name="Borodovsky M."/>
            <person name="Guigo R."/>
            <person name="Alvarado L."/>
            <person name="Berlin A."/>
            <person name="Borenstein D."/>
            <person name="Chen Z."/>
            <person name="Engels R."/>
            <person name="Freedman E."/>
            <person name="Gellesch M."/>
            <person name="Goldberg J."/>
            <person name="Griggs A."/>
            <person name="Gujja S."/>
            <person name="Heiman D."/>
            <person name="Hepburn T."/>
            <person name="Howarth C."/>
            <person name="Jen D."/>
            <person name="Larson L."/>
            <person name="Lewis B."/>
            <person name="Mehta T."/>
            <person name="Park D."/>
            <person name="Pearson M."/>
            <person name="Roberts A."/>
            <person name="Saif S."/>
            <person name="Shenoy N."/>
            <person name="Sisk P."/>
            <person name="Stolte C."/>
            <person name="Sykes S."/>
            <person name="Walk T."/>
            <person name="White J."/>
            <person name="Yandava C."/>
            <person name="Burger G."/>
            <person name="Gray M.W."/>
            <person name="Holland P.W.H."/>
            <person name="King N."/>
            <person name="Lang F.B.F."/>
            <person name="Roger A.J."/>
            <person name="Ruiz-Trillo I."/>
            <person name="Lander E."/>
            <person name="Nusbaum C."/>
        </authorList>
    </citation>
    <scope>NUCLEOTIDE SEQUENCE [LARGE SCALE GENOMIC DNA]</scope>
    <source>
        <strain evidence="10">ATCC 38327</strain>
    </source>
</reference>
<dbReference type="InterPro" id="IPR004827">
    <property type="entry name" value="bZIP"/>
</dbReference>
<comment type="similarity">
    <text evidence="2">Belongs to the bZIP family.</text>
</comment>
<accession>A0A0L0TC66</accession>
<dbReference type="Proteomes" id="UP000054350">
    <property type="component" value="Unassembled WGS sequence"/>
</dbReference>
<dbReference type="VEuPathDB" id="FungiDB:AMAG_16788"/>
<feature type="region of interest" description="Disordered" evidence="7">
    <location>
        <begin position="333"/>
        <end position="362"/>
    </location>
</feature>
<dbReference type="EMBL" id="GG745378">
    <property type="protein sequence ID" value="KNE72300.1"/>
    <property type="molecule type" value="Genomic_DNA"/>
</dbReference>
<dbReference type="Gene3D" id="1.20.5.170">
    <property type="match status" value="1"/>
</dbReference>
<dbReference type="AlphaFoldDB" id="A0A0L0TC66"/>
<dbReference type="PANTHER" id="PTHR47416:SF8">
    <property type="entry name" value="BASIC-LEUCINE ZIPPER TRANSCRIPTION FACTOR E-RELATED"/>
    <property type="match status" value="1"/>
</dbReference>
<evidence type="ECO:0000313" key="9">
    <source>
        <dbReference type="EMBL" id="KNE72300.1"/>
    </source>
</evidence>
<dbReference type="PANTHER" id="PTHR47416">
    <property type="entry name" value="BASIC-LEUCINE ZIPPER TRANSCRIPTION FACTOR F-RELATED"/>
    <property type="match status" value="1"/>
</dbReference>
<feature type="compositionally biased region" description="Basic residues" evidence="7">
    <location>
        <begin position="46"/>
        <end position="55"/>
    </location>
</feature>
<dbReference type="GO" id="GO:0003677">
    <property type="term" value="F:DNA binding"/>
    <property type="evidence" value="ECO:0007669"/>
    <property type="project" value="UniProtKB-KW"/>
</dbReference>
<proteinExistence type="inferred from homology"/>
<dbReference type="CDD" id="cd14810">
    <property type="entry name" value="bZIP_u1"/>
    <property type="match status" value="1"/>
</dbReference>
<evidence type="ECO:0000256" key="1">
    <source>
        <dbReference type="ARBA" id="ARBA00004123"/>
    </source>
</evidence>